<dbReference type="InterPro" id="IPR036259">
    <property type="entry name" value="MFS_trans_sf"/>
</dbReference>
<feature type="domain" description="Major facilitator superfamily (MFS) profile" evidence="9">
    <location>
        <begin position="40"/>
        <end position="520"/>
    </location>
</feature>
<dbReference type="Proteomes" id="UP000184330">
    <property type="component" value="Unassembled WGS sequence"/>
</dbReference>
<dbReference type="PANTHER" id="PTHR23501">
    <property type="entry name" value="MAJOR FACILITATOR SUPERFAMILY"/>
    <property type="match status" value="1"/>
</dbReference>
<keyword evidence="6 8" id="KW-0472">Membrane</keyword>
<dbReference type="InterPro" id="IPR020846">
    <property type="entry name" value="MFS_dom"/>
</dbReference>
<proteinExistence type="inferred from homology"/>
<keyword evidence="3" id="KW-0813">Transport</keyword>
<comment type="subcellular location">
    <subcellularLocation>
        <location evidence="1">Membrane</location>
        <topology evidence="1">Multi-pass membrane protein</topology>
    </subcellularLocation>
</comment>
<accession>A0A1L7WYM8</accession>
<evidence type="ECO:0000256" key="3">
    <source>
        <dbReference type="ARBA" id="ARBA00022448"/>
    </source>
</evidence>
<dbReference type="PANTHER" id="PTHR23501:SF12">
    <property type="entry name" value="MAJOR FACILITATOR SUPERFAMILY (MFS) PROFILE DOMAIN-CONTAINING PROTEIN-RELATED"/>
    <property type="match status" value="1"/>
</dbReference>
<organism evidence="10 11">
    <name type="scientific">Phialocephala subalpina</name>
    <dbReference type="NCBI Taxonomy" id="576137"/>
    <lineage>
        <taxon>Eukaryota</taxon>
        <taxon>Fungi</taxon>
        <taxon>Dikarya</taxon>
        <taxon>Ascomycota</taxon>
        <taxon>Pezizomycotina</taxon>
        <taxon>Leotiomycetes</taxon>
        <taxon>Helotiales</taxon>
        <taxon>Mollisiaceae</taxon>
        <taxon>Phialocephala</taxon>
        <taxon>Phialocephala fortinii species complex</taxon>
    </lineage>
</organism>
<feature type="transmembrane region" description="Helical" evidence="8">
    <location>
        <begin position="306"/>
        <end position="327"/>
    </location>
</feature>
<feature type="transmembrane region" description="Helical" evidence="8">
    <location>
        <begin position="372"/>
        <end position="391"/>
    </location>
</feature>
<sequence>MENSPDTPPSEVGADVKESGSAPFTVNPRQDISTSKWVIICIALYSGALLYGIDTTVAADVQGQVYEALGHIENLQWVGLGFPMASTATILFFTRGYGLFNAKCLVMSCFFVFEIGSALCGAAPTSNALIVGRVIAGVGGAGMYLGALTYVSTFTTAAEAPLYNALIGLSWGIGSILGPVVGGLLSGSSATWRWAFYINLPCAALFLPAYIFVFPSINPRPDLTIKEKLARIDWLGAILNAATYVIFIVVVCFSGSVYAWGSGQSIALWVVFGTCLIAFILQQAFAIFTTTENRIFPVHFLKSRSLVLLFVVTGSGSAAFSITLYYIPLFFQFTKGDSALGAAVRLLPFICIFIFFVMAAGATLPIIGRYNLYYLVGGSLILIGASLLHTIDTTTPSGRIYGYEILVAAGSGLVWQIGYAVAVAKASPKDSSKALGFINLAQIGTTSLSLAIAGSLFQNLGFHELKRAFASYSYPDDYLRSALAGRISPVFSSNDETAIRIAVVAIAETIRKMFAPAMAGAALLTASALLMRFEKLHLGITAAG</sequence>
<evidence type="ECO:0000256" key="6">
    <source>
        <dbReference type="ARBA" id="ARBA00023136"/>
    </source>
</evidence>
<keyword evidence="4 8" id="KW-0812">Transmembrane</keyword>
<dbReference type="InterPro" id="IPR011701">
    <property type="entry name" value="MFS"/>
</dbReference>
<dbReference type="PROSITE" id="PS50850">
    <property type="entry name" value="MFS"/>
    <property type="match status" value="1"/>
</dbReference>
<dbReference type="AlphaFoldDB" id="A0A1L7WYM8"/>
<feature type="transmembrane region" description="Helical" evidence="8">
    <location>
        <begin position="266"/>
        <end position="285"/>
    </location>
</feature>
<reference evidence="10 11" key="1">
    <citation type="submission" date="2016-03" db="EMBL/GenBank/DDBJ databases">
        <authorList>
            <person name="Ploux O."/>
        </authorList>
    </citation>
    <scope>NUCLEOTIDE SEQUENCE [LARGE SCALE GENOMIC DNA]</scope>
    <source>
        <strain evidence="10 11">UAMH 11012</strain>
    </source>
</reference>
<dbReference type="Pfam" id="PF07690">
    <property type="entry name" value="MFS_1"/>
    <property type="match status" value="1"/>
</dbReference>
<dbReference type="EMBL" id="FJOG01000010">
    <property type="protein sequence ID" value="CZR57882.1"/>
    <property type="molecule type" value="Genomic_DNA"/>
</dbReference>
<feature type="transmembrane region" description="Helical" evidence="8">
    <location>
        <begin position="234"/>
        <end position="260"/>
    </location>
</feature>
<evidence type="ECO:0000256" key="2">
    <source>
        <dbReference type="ARBA" id="ARBA00007520"/>
    </source>
</evidence>
<name>A0A1L7WYM8_9HELO</name>
<dbReference type="GO" id="GO:0022857">
    <property type="term" value="F:transmembrane transporter activity"/>
    <property type="evidence" value="ECO:0007669"/>
    <property type="project" value="InterPro"/>
</dbReference>
<feature type="transmembrane region" description="Helical" evidence="8">
    <location>
        <begin position="194"/>
        <end position="213"/>
    </location>
</feature>
<evidence type="ECO:0000256" key="4">
    <source>
        <dbReference type="ARBA" id="ARBA00022692"/>
    </source>
</evidence>
<dbReference type="SUPFAM" id="SSF103473">
    <property type="entry name" value="MFS general substrate transporter"/>
    <property type="match status" value="1"/>
</dbReference>
<feature type="transmembrane region" description="Helical" evidence="8">
    <location>
        <begin position="403"/>
        <end position="422"/>
    </location>
</feature>
<feature type="transmembrane region" description="Helical" evidence="8">
    <location>
        <begin position="130"/>
        <end position="150"/>
    </location>
</feature>
<feature type="region of interest" description="Disordered" evidence="7">
    <location>
        <begin position="1"/>
        <end position="22"/>
    </location>
</feature>
<dbReference type="Gene3D" id="1.20.1250.20">
    <property type="entry name" value="MFS general substrate transporter like domains"/>
    <property type="match status" value="2"/>
</dbReference>
<gene>
    <name evidence="10" type="ORF">PAC_07771</name>
</gene>
<evidence type="ECO:0000313" key="11">
    <source>
        <dbReference type="Proteomes" id="UP000184330"/>
    </source>
</evidence>
<feature type="transmembrane region" description="Helical" evidence="8">
    <location>
        <begin position="74"/>
        <end position="93"/>
    </location>
</feature>
<feature type="transmembrane region" description="Helical" evidence="8">
    <location>
        <begin position="339"/>
        <end position="360"/>
    </location>
</feature>
<evidence type="ECO:0000256" key="1">
    <source>
        <dbReference type="ARBA" id="ARBA00004141"/>
    </source>
</evidence>
<keyword evidence="5 8" id="KW-1133">Transmembrane helix</keyword>
<feature type="transmembrane region" description="Helical" evidence="8">
    <location>
        <begin position="105"/>
        <end position="124"/>
    </location>
</feature>
<evidence type="ECO:0000259" key="9">
    <source>
        <dbReference type="PROSITE" id="PS50850"/>
    </source>
</evidence>
<feature type="transmembrane region" description="Helical" evidence="8">
    <location>
        <begin position="434"/>
        <end position="457"/>
    </location>
</feature>
<dbReference type="OrthoDB" id="10021397at2759"/>
<keyword evidence="11" id="KW-1185">Reference proteome</keyword>
<comment type="similarity">
    <text evidence="2">Belongs to the major facilitator superfamily. TCR/Tet family.</text>
</comment>
<evidence type="ECO:0000256" key="5">
    <source>
        <dbReference type="ARBA" id="ARBA00022989"/>
    </source>
</evidence>
<evidence type="ECO:0000256" key="8">
    <source>
        <dbReference type="SAM" id="Phobius"/>
    </source>
</evidence>
<feature type="transmembrane region" description="Helical" evidence="8">
    <location>
        <begin position="162"/>
        <end position="182"/>
    </location>
</feature>
<feature type="transmembrane region" description="Helical" evidence="8">
    <location>
        <begin position="37"/>
        <end position="54"/>
    </location>
</feature>
<evidence type="ECO:0000313" key="10">
    <source>
        <dbReference type="EMBL" id="CZR57882.1"/>
    </source>
</evidence>
<dbReference type="GO" id="GO:0005886">
    <property type="term" value="C:plasma membrane"/>
    <property type="evidence" value="ECO:0007669"/>
    <property type="project" value="TreeGrafter"/>
</dbReference>
<evidence type="ECO:0000256" key="7">
    <source>
        <dbReference type="SAM" id="MobiDB-lite"/>
    </source>
</evidence>
<protein>
    <submittedName>
        <fullName evidence="10">Related to aflatoxin efflux pump AFLT</fullName>
    </submittedName>
</protein>